<dbReference type="HOGENOM" id="CLU_404826_0_0_6"/>
<evidence type="ECO:0000256" key="7">
    <source>
        <dbReference type="ARBA" id="ARBA00022989"/>
    </source>
</evidence>
<organism evidence="15 16">
    <name type="scientific">Paraglaciecola psychrophila 170</name>
    <dbReference type="NCBI Taxonomy" id="1129794"/>
    <lineage>
        <taxon>Bacteria</taxon>
        <taxon>Pseudomonadati</taxon>
        <taxon>Pseudomonadota</taxon>
        <taxon>Gammaproteobacteria</taxon>
        <taxon>Alteromonadales</taxon>
        <taxon>Alteromonadaceae</taxon>
        <taxon>Paraglaciecola</taxon>
    </lineage>
</organism>
<dbReference type="GO" id="GO:0015293">
    <property type="term" value="F:symporter activity"/>
    <property type="evidence" value="ECO:0007669"/>
    <property type="project" value="UniProtKB-KW"/>
</dbReference>
<feature type="transmembrane region" description="Helical" evidence="14">
    <location>
        <begin position="649"/>
        <end position="668"/>
    </location>
</feature>
<dbReference type="PATRIC" id="fig|1129794.4.peg.2320"/>
<feature type="transmembrane region" description="Helical" evidence="14">
    <location>
        <begin position="150"/>
        <end position="171"/>
    </location>
</feature>
<keyword evidence="6" id="KW-0769">Symport</keyword>
<dbReference type="Proteomes" id="UP000011864">
    <property type="component" value="Chromosome"/>
</dbReference>
<evidence type="ECO:0000313" key="16">
    <source>
        <dbReference type="Proteomes" id="UP000011864"/>
    </source>
</evidence>
<proteinExistence type="inferred from homology"/>
<gene>
    <name evidence="15" type="ORF">C427_2342</name>
</gene>
<feature type="transmembrane region" description="Helical" evidence="14">
    <location>
        <begin position="357"/>
        <end position="384"/>
    </location>
</feature>
<dbReference type="InterPro" id="IPR001734">
    <property type="entry name" value="Na/solute_symporter"/>
</dbReference>
<feature type="transmembrane region" description="Helical" evidence="14">
    <location>
        <begin position="242"/>
        <end position="264"/>
    </location>
</feature>
<comment type="similarity">
    <text evidence="2 13">Belongs to the sodium:solute symporter (SSF) (TC 2.A.21) family.</text>
</comment>
<feature type="transmembrane region" description="Helical" evidence="14">
    <location>
        <begin position="270"/>
        <end position="289"/>
    </location>
</feature>
<keyword evidence="11" id="KW-0739">Sodium transport</keyword>
<evidence type="ECO:0000256" key="6">
    <source>
        <dbReference type="ARBA" id="ARBA00022847"/>
    </source>
</evidence>
<dbReference type="AlphaFoldDB" id="M4RLL1"/>
<keyword evidence="16" id="KW-1185">Reference proteome</keyword>
<evidence type="ECO:0000256" key="9">
    <source>
        <dbReference type="ARBA" id="ARBA00023065"/>
    </source>
</evidence>
<feature type="transmembrane region" description="Helical" evidence="14">
    <location>
        <begin position="733"/>
        <end position="753"/>
    </location>
</feature>
<name>M4RLL1_9ALTE</name>
<feature type="transmembrane region" description="Helical" evidence="14">
    <location>
        <begin position="32"/>
        <end position="56"/>
    </location>
</feature>
<dbReference type="STRING" id="1129794.C427_2342"/>
<evidence type="ECO:0000256" key="12">
    <source>
        <dbReference type="ARBA" id="ARBA00033708"/>
    </source>
</evidence>
<evidence type="ECO:0000256" key="4">
    <source>
        <dbReference type="ARBA" id="ARBA00022475"/>
    </source>
</evidence>
<evidence type="ECO:0000256" key="3">
    <source>
        <dbReference type="ARBA" id="ARBA00022448"/>
    </source>
</evidence>
<dbReference type="PANTHER" id="PTHR48086">
    <property type="entry name" value="SODIUM/PROLINE SYMPORTER-RELATED"/>
    <property type="match status" value="1"/>
</dbReference>
<dbReference type="PANTHER" id="PTHR48086:SF3">
    <property type="entry name" value="SODIUM_PROLINE SYMPORTER"/>
    <property type="match status" value="1"/>
</dbReference>
<comment type="catalytic activity">
    <reaction evidence="12">
        <text>L-proline(in) + Na(+)(in) = L-proline(out) + Na(+)(out)</text>
        <dbReference type="Rhea" id="RHEA:28967"/>
        <dbReference type="ChEBI" id="CHEBI:29101"/>
        <dbReference type="ChEBI" id="CHEBI:60039"/>
    </reaction>
</comment>
<keyword evidence="10 14" id="KW-0472">Membrane</keyword>
<dbReference type="GO" id="GO:0006814">
    <property type="term" value="P:sodium ion transport"/>
    <property type="evidence" value="ECO:0007669"/>
    <property type="project" value="UniProtKB-KW"/>
</dbReference>
<feature type="transmembrane region" description="Helical" evidence="14">
    <location>
        <begin position="110"/>
        <end position="130"/>
    </location>
</feature>
<keyword evidence="9" id="KW-0406">Ion transport</keyword>
<keyword evidence="7 14" id="KW-1133">Transmembrane helix</keyword>
<protein>
    <recommendedName>
        <fullName evidence="17">Sodium:solute symporter family protein</fullName>
    </recommendedName>
</protein>
<dbReference type="Pfam" id="PF00474">
    <property type="entry name" value="SSF"/>
    <property type="match status" value="2"/>
</dbReference>
<feature type="transmembrane region" description="Helical" evidence="14">
    <location>
        <begin position="482"/>
        <end position="503"/>
    </location>
</feature>
<evidence type="ECO:0000256" key="5">
    <source>
        <dbReference type="ARBA" id="ARBA00022692"/>
    </source>
</evidence>
<feature type="transmembrane region" description="Helical" evidence="14">
    <location>
        <begin position="509"/>
        <end position="532"/>
    </location>
</feature>
<feature type="transmembrane region" description="Helical" evidence="14">
    <location>
        <begin position="320"/>
        <end position="337"/>
    </location>
</feature>
<dbReference type="EMBL" id="CP003837">
    <property type="protein sequence ID" value="AGH44451.1"/>
    <property type="molecule type" value="Genomic_DNA"/>
</dbReference>
<evidence type="ECO:0000256" key="1">
    <source>
        <dbReference type="ARBA" id="ARBA00004651"/>
    </source>
</evidence>
<evidence type="ECO:0000256" key="8">
    <source>
        <dbReference type="ARBA" id="ARBA00023053"/>
    </source>
</evidence>
<evidence type="ECO:0000256" key="14">
    <source>
        <dbReference type="SAM" id="Phobius"/>
    </source>
</evidence>
<dbReference type="InterPro" id="IPR038377">
    <property type="entry name" value="Na/Glc_symporter_sf"/>
</dbReference>
<sequence>MLTSFDMYWLGLCITAGNKINHYIIYKGNTGMFWGLESVDVVAIVVYFAFTIWIGVRSAKKINNQEDFYLGGRSFGKLVQTFAAFGQGTSSESVVTTTAAANKSGAAGGWLMTAMGVLVLPFLWFIPVIMRRLRLLNMAEFFVDRYQSQLMAAFYSIIQVIFFMLIVSMGFKGMSATISAIAIKPVDQFSAEEMYEYDRAERLIELKRVPIESLGANEVNELLTLNTENPKHEFSYVDSAKLMIVIAVMVLLYAVMGGLEAAFITDLVQGGFIILLTIILVPFAWIKIVQQTGHTPFEAMHTELPTSMLELFGSPHLADFTWYYVLSFSIVGGIALIGQANQMTACGSAKDDTVARFGFFTGIVMKRFSAVVWVFIGLMTVILYGDSIKNPEFIWGHATRDLLGGLGLGLVGLMIASLTAALMSTADTLMLTASSLVTNNVYKLFVTERDEKHYLLVGRIFSVLYIAGAVTIAIFSGGLVELFIYAALFNAVVAASIWMGIIWRRANLIAAWSSMIIAFCLFILLPILLPIFPGVQSSEMLKLETNPIVVQSTYTATKGDKLKRVAEIKYWRLQNMANLAVGQEPIPVEVGKPFSVTTIIPAQPVFWAELSKDVNGEIVGKGLLNVELVALQAMGFDLGDNRNSLNKTIAVSLKLIIPFGILILVGFLTKPQDKHHLDIFYAKLRTPVAPTAEADAKQMHLTTVNPSRFDKDKLFTNSEWEFRRWNKDDWAGIFYSVITMITIVGLLWGMLIIGR</sequence>
<keyword evidence="4" id="KW-1003">Cell membrane</keyword>
<evidence type="ECO:0000256" key="11">
    <source>
        <dbReference type="ARBA" id="ARBA00023201"/>
    </source>
</evidence>
<dbReference type="CDD" id="cd10322">
    <property type="entry name" value="SLC5sbd"/>
    <property type="match status" value="1"/>
</dbReference>
<keyword evidence="5 14" id="KW-0812">Transmembrane</keyword>
<evidence type="ECO:0000313" key="15">
    <source>
        <dbReference type="EMBL" id="AGH44451.1"/>
    </source>
</evidence>
<dbReference type="PROSITE" id="PS50283">
    <property type="entry name" value="NA_SOLUT_SYMP_3"/>
    <property type="match status" value="1"/>
</dbReference>
<dbReference type="GO" id="GO:0005886">
    <property type="term" value="C:plasma membrane"/>
    <property type="evidence" value="ECO:0007669"/>
    <property type="project" value="UniProtKB-SubCell"/>
</dbReference>
<accession>M4RLL1</accession>
<evidence type="ECO:0000256" key="2">
    <source>
        <dbReference type="ARBA" id="ARBA00006434"/>
    </source>
</evidence>
<feature type="transmembrane region" description="Helical" evidence="14">
    <location>
        <begin position="405"/>
        <end position="426"/>
    </location>
</feature>
<dbReference type="KEGG" id="gps:C427_2342"/>
<reference evidence="15 16" key="1">
    <citation type="journal article" date="2013" name="Genome Announc.">
        <title>Complete Genome Sequence of Glaciecola psychrophila Strain 170T.</title>
        <authorList>
            <person name="Yin J."/>
            <person name="Chen J."/>
            <person name="Liu G."/>
            <person name="Yu Y."/>
            <person name="Song L."/>
            <person name="Wang X."/>
            <person name="Qu X."/>
        </authorList>
    </citation>
    <scope>NUCLEOTIDE SEQUENCE [LARGE SCALE GENOMIC DNA]</scope>
    <source>
        <strain evidence="15 16">170</strain>
    </source>
</reference>
<dbReference type="InterPro" id="IPR050277">
    <property type="entry name" value="Sodium:Solute_Symporter"/>
</dbReference>
<dbReference type="eggNOG" id="COG0591">
    <property type="taxonomic scope" value="Bacteria"/>
</dbReference>
<keyword evidence="8" id="KW-0915">Sodium</keyword>
<feature type="transmembrane region" description="Helical" evidence="14">
    <location>
        <begin position="454"/>
        <end position="475"/>
    </location>
</feature>
<evidence type="ECO:0000256" key="10">
    <source>
        <dbReference type="ARBA" id="ARBA00023136"/>
    </source>
</evidence>
<dbReference type="Gene3D" id="1.20.1730.10">
    <property type="entry name" value="Sodium/glucose cotransporter"/>
    <property type="match status" value="1"/>
</dbReference>
<comment type="subcellular location">
    <subcellularLocation>
        <location evidence="1">Cell membrane</location>
        <topology evidence="1">Multi-pass membrane protein</topology>
    </subcellularLocation>
</comment>
<evidence type="ECO:0000256" key="13">
    <source>
        <dbReference type="RuleBase" id="RU362091"/>
    </source>
</evidence>
<evidence type="ECO:0008006" key="17">
    <source>
        <dbReference type="Google" id="ProtNLM"/>
    </source>
</evidence>
<keyword evidence="3" id="KW-0813">Transport</keyword>